<dbReference type="AlphaFoldDB" id="A0AA88YSV0"/>
<dbReference type="EMBL" id="VSWD01000005">
    <property type="protein sequence ID" value="KAK3104196.1"/>
    <property type="molecule type" value="Genomic_DNA"/>
</dbReference>
<dbReference type="Pfam" id="PF20700">
    <property type="entry name" value="Mutator"/>
    <property type="match status" value="1"/>
</dbReference>
<feature type="domain" description="Mutator-like transposase" evidence="2">
    <location>
        <begin position="120"/>
        <end position="471"/>
    </location>
</feature>
<keyword evidence="4" id="KW-1185">Reference proteome</keyword>
<gene>
    <name evidence="3" type="ORF">FSP39_025198</name>
</gene>
<comment type="caution">
    <text evidence="3">The sequence shown here is derived from an EMBL/GenBank/DDBJ whole genome shotgun (WGS) entry which is preliminary data.</text>
</comment>
<proteinExistence type="predicted"/>
<dbReference type="InterPro" id="IPR049012">
    <property type="entry name" value="Mutator_transp_dom"/>
</dbReference>
<evidence type="ECO:0000313" key="4">
    <source>
        <dbReference type="Proteomes" id="UP001186944"/>
    </source>
</evidence>
<sequence length="641" mass="72265">MGKPKLRNRRFNSGVGRNSFRYKVRKRKENKDAHFGLEQLESMSVSAPGTNLVKERNNAFDARKYRYKIIRKKTPSNGSLIVVKRLLPMLKFRRDVRFLRLNQAGTQLKIHVPIPQKPEGYRLVGIDQLSDLLPLVVQHVLKCQNPDFNISETDIKSLASTLSFVCKSCGEKINFSTSFVHPESGLMDINLRTVWGSMTSGAGSATLNEMMATLSVGTMRKDIFGKTESFIGDSWRKLLEEDMKIAGDEERRLAIERKDFHHGIPAITVICDGGWSKRSHRHSYNALGGVAVIFGAATGKLLHIGVRNKYCSICSVAESRKVEPPSHDCYKNWTESSQAMESDIIVEGFLSAETVHGVRYMRLIGDGDSSVYGRIQEQVPVWGRDVKKLECANHVCKCLRSNLEKLVEDKPHLKGKGRLTKNAIMRITRGVRCAIMMRSSGSHGNVSSKNILAHDIRNTVNHVFGDHSKCSDFCKKRDGGKERCEDDDGNKNDDDGGDNDDGGDGLRETEMMWREMKDEEKLEESRFGYEGQGEIDLEILKDVRFLLNRVALKSGSLIGNFTTNLAESWMSIRCKFDGGKTKNRCQRGSWHARCYGGGLRKNFGAAWSPIVWHRSTGITPGNIFTGHYHRRAHDLENSKKY</sequence>
<evidence type="ECO:0000256" key="1">
    <source>
        <dbReference type="SAM" id="MobiDB-lite"/>
    </source>
</evidence>
<evidence type="ECO:0000259" key="2">
    <source>
        <dbReference type="Pfam" id="PF20700"/>
    </source>
</evidence>
<accession>A0AA88YSV0</accession>
<protein>
    <recommendedName>
        <fullName evidence="2">Mutator-like transposase domain-containing protein</fullName>
    </recommendedName>
</protein>
<dbReference type="Proteomes" id="UP001186944">
    <property type="component" value="Unassembled WGS sequence"/>
</dbReference>
<feature type="compositionally biased region" description="Basic and acidic residues" evidence="1">
    <location>
        <begin position="475"/>
        <end position="494"/>
    </location>
</feature>
<feature type="region of interest" description="Disordered" evidence="1">
    <location>
        <begin position="475"/>
        <end position="506"/>
    </location>
</feature>
<organism evidence="3 4">
    <name type="scientific">Pinctada imbricata</name>
    <name type="common">Atlantic pearl-oyster</name>
    <name type="synonym">Pinctada martensii</name>
    <dbReference type="NCBI Taxonomy" id="66713"/>
    <lineage>
        <taxon>Eukaryota</taxon>
        <taxon>Metazoa</taxon>
        <taxon>Spiralia</taxon>
        <taxon>Lophotrochozoa</taxon>
        <taxon>Mollusca</taxon>
        <taxon>Bivalvia</taxon>
        <taxon>Autobranchia</taxon>
        <taxon>Pteriomorphia</taxon>
        <taxon>Pterioida</taxon>
        <taxon>Pterioidea</taxon>
        <taxon>Pteriidae</taxon>
        <taxon>Pinctada</taxon>
    </lineage>
</organism>
<reference evidence="3" key="1">
    <citation type="submission" date="2019-08" db="EMBL/GenBank/DDBJ databases">
        <title>The improved chromosome-level genome for the pearl oyster Pinctada fucata martensii using PacBio sequencing and Hi-C.</title>
        <authorList>
            <person name="Zheng Z."/>
        </authorList>
    </citation>
    <scope>NUCLEOTIDE SEQUENCE</scope>
    <source>
        <strain evidence="3">ZZ-2019</strain>
        <tissue evidence="3">Adductor muscle</tissue>
    </source>
</reference>
<evidence type="ECO:0000313" key="3">
    <source>
        <dbReference type="EMBL" id="KAK3104196.1"/>
    </source>
</evidence>
<name>A0AA88YSV0_PINIB</name>